<name>A0A0G0N5X2_9BACT</name>
<dbReference type="SUPFAM" id="SSF55008">
    <property type="entry name" value="HMA, heavy metal-associated domain"/>
    <property type="match status" value="1"/>
</dbReference>
<proteinExistence type="predicted"/>
<dbReference type="AlphaFoldDB" id="A0A0G0N5X2"/>
<reference evidence="2 3" key="1">
    <citation type="journal article" date="2015" name="Nature">
        <title>rRNA introns, odd ribosomes, and small enigmatic genomes across a large radiation of phyla.</title>
        <authorList>
            <person name="Brown C.T."/>
            <person name="Hug L.A."/>
            <person name="Thomas B.C."/>
            <person name="Sharon I."/>
            <person name="Castelle C.J."/>
            <person name="Singh A."/>
            <person name="Wilkins M.J."/>
            <person name="Williams K.H."/>
            <person name="Banfield J.F."/>
        </authorList>
    </citation>
    <scope>NUCLEOTIDE SEQUENCE [LARGE SCALE GENOMIC DNA]</scope>
</reference>
<evidence type="ECO:0000313" key="2">
    <source>
        <dbReference type="EMBL" id="KKR10813.1"/>
    </source>
</evidence>
<dbReference type="EMBL" id="LBWP01000014">
    <property type="protein sequence ID" value="KKR10813.1"/>
    <property type="molecule type" value="Genomic_DNA"/>
</dbReference>
<dbReference type="PROSITE" id="PS50846">
    <property type="entry name" value="HMA_2"/>
    <property type="match status" value="1"/>
</dbReference>
<evidence type="ECO:0000313" key="3">
    <source>
        <dbReference type="Proteomes" id="UP000034246"/>
    </source>
</evidence>
<gene>
    <name evidence="2" type="ORF">UT39_C0014G0002</name>
</gene>
<dbReference type="GO" id="GO:0046872">
    <property type="term" value="F:metal ion binding"/>
    <property type="evidence" value="ECO:0007669"/>
    <property type="project" value="InterPro"/>
</dbReference>
<evidence type="ECO:0000259" key="1">
    <source>
        <dbReference type="PROSITE" id="PS50846"/>
    </source>
</evidence>
<dbReference type="CDD" id="cd00371">
    <property type="entry name" value="HMA"/>
    <property type="match status" value="1"/>
</dbReference>
<feature type="domain" description="HMA" evidence="1">
    <location>
        <begin position="2"/>
        <end position="67"/>
    </location>
</feature>
<dbReference type="InterPro" id="IPR006121">
    <property type="entry name" value="HMA_dom"/>
</dbReference>
<dbReference type="Proteomes" id="UP000034246">
    <property type="component" value="Unassembled WGS sequence"/>
</dbReference>
<sequence length="69" mass="7500">MQRQTIKLSGLTCPACKKVTEKRIGSLSGVIKVEVSLDSGVATIDADNAITILKIRKVLKDTPYQVVEK</sequence>
<dbReference type="Pfam" id="PF00403">
    <property type="entry name" value="HMA"/>
    <property type="match status" value="1"/>
</dbReference>
<protein>
    <submittedName>
        <fullName evidence="2">YvgY protein</fullName>
    </submittedName>
</protein>
<accession>A0A0G0N5X2</accession>
<dbReference type="STRING" id="1618550.UT39_C0014G0002"/>
<dbReference type="InterPro" id="IPR036163">
    <property type="entry name" value="HMA_dom_sf"/>
</dbReference>
<comment type="caution">
    <text evidence="2">The sequence shown here is derived from an EMBL/GenBank/DDBJ whole genome shotgun (WGS) entry which is preliminary data.</text>
</comment>
<organism evidence="2 3">
    <name type="scientific">Candidatus Woesebacteria bacterium GW2011_GWA1_39_21</name>
    <dbReference type="NCBI Taxonomy" id="1618550"/>
    <lineage>
        <taxon>Bacteria</taxon>
        <taxon>Candidatus Woeseibacteriota</taxon>
    </lineage>
</organism>
<dbReference type="Gene3D" id="3.30.70.100">
    <property type="match status" value="1"/>
</dbReference>